<reference evidence="3" key="1">
    <citation type="submission" date="2024-05" db="EMBL/GenBank/DDBJ databases">
        <authorList>
            <person name="Kim S."/>
            <person name="Heo J."/>
            <person name="Choi H."/>
            <person name="Choi Y."/>
            <person name="Kwon S.-W."/>
            <person name="Kim Y."/>
        </authorList>
    </citation>
    <scope>NUCLEOTIDE SEQUENCE</scope>
    <source>
        <strain evidence="3">KACC 23698</strain>
    </source>
</reference>
<gene>
    <name evidence="3" type="ORF">ABEG18_24985</name>
</gene>
<feature type="region of interest" description="Disordered" evidence="2">
    <location>
        <begin position="1"/>
        <end position="22"/>
    </location>
</feature>
<dbReference type="InterPro" id="IPR005321">
    <property type="entry name" value="Peptidase_S58_DmpA"/>
</dbReference>
<proteinExistence type="inferred from homology"/>
<dbReference type="AlphaFoldDB" id="A0AAU7JF55"/>
<dbReference type="GO" id="GO:0004177">
    <property type="term" value="F:aminopeptidase activity"/>
    <property type="evidence" value="ECO:0007669"/>
    <property type="project" value="TreeGrafter"/>
</dbReference>
<name>A0AAU7JF55_9HYPH</name>
<evidence type="ECO:0000256" key="1">
    <source>
        <dbReference type="ARBA" id="ARBA00007068"/>
    </source>
</evidence>
<accession>A0AAU7JF55</accession>
<evidence type="ECO:0000313" key="3">
    <source>
        <dbReference type="EMBL" id="XBO38898.1"/>
    </source>
</evidence>
<comment type="similarity">
    <text evidence="1">Belongs to the peptidase S58 family.</text>
</comment>
<dbReference type="RefSeq" id="WP_406855736.1">
    <property type="nucleotide sequence ID" value="NZ_CP157484.1"/>
</dbReference>
<evidence type="ECO:0000256" key="2">
    <source>
        <dbReference type="SAM" id="MobiDB-lite"/>
    </source>
</evidence>
<dbReference type="SUPFAM" id="SSF56266">
    <property type="entry name" value="DmpA/ArgJ-like"/>
    <property type="match status" value="1"/>
</dbReference>
<sequence length="125" mass="12820">MTRKARARDLGSPFPDRPGPWNAITDVPGLEVGFTTLVEGDGAKAVRTGVTAILPRGGASAAGAVWAGADSFNGNGEMTGLHWVAEAGARSQNAKLPGAGERRGVLGVLVAGTRNHRKLSIFCAV</sequence>
<dbReference type="PANTHER" id="PTHR36512">
    <property type="entry name" value="D-AMINOPEPTIDASE"/>
    <property type="match status" value="1"/>
</dbReference>
<protein>
    <submittedName>
        <fullName evidence="3">P1 family peptidase</fullName>
    </submittedName>
</protein>
<dbReference type="EMBL" id="CP157484">
    <property type="protein sequence ID" value="XBO38898.1"/>
    <property type="molecule type" value="Genomic_DNA"/>
</dbReference>
<dbReference type="Gene3D" id="3.60.70.12">
    <property type="entry name" value="L-amino peptidase D-ALA esterase/amidase"/>
    <property type="match status" value="1"/>
</dbReference>
<dbReference type="PANTHER" id="PTHR36512:SF3">
    <property type="entry name" value="BLR5678 PROTEIN"/>
    <property type="match status" value="1"/>
</dbReference>
<dbReference type="InterPro" id="IPR016117">
    <property type="entry name" value="ArgJ-like_dom_sf"/>
</dbReference>
<organism evidence="3">
    <name type="scientific">Alsobacter sp. KACC 23698</name>
    <dbReference type="NCBI Taxonomy" id="3149229"/>
    <lineage>
        <taxon>Bacteria</taxon>
        <taxon>Pseudomonadati</taxon>
        <taxon>Pseudomonadota</taxon>
        <taxon>Alphaproteobacteria</taxon>
        <taxon>Hyphomicrobiales</taxon>
        <taxon>Alsobacteraceae</taxon>
        <taxon>Alsobacter</taxon>
    </lineage>
</organism>
<dbReference type="Pfam" id="PF03576">
    <property type="entry name" value="Peptidase_S58"/>
    <property type="match status" value="1"/>
</dbReference>